<evidence type="ECO:0000313" key="1">
    <source>
        <dbReference type="EMBL" id="EPH40265.1"/>
    </source>
</evidence>
<sequence>MLGFGLRGGLAHGPILPRATPSGRAGDLGRETDLAVRARSVRRGLGHGGGLHCLSVARLSESMVTPT</sequence>
<accession>S3ZPH1</accession>
<comment type="caution">
    <text evidence="1">The sequence shown here is derived from an EMBL/GenBank/DDBJ whole genome shotgun (WGS) entry which is preliminary data.</text>
</comment>
<dbReference type="Proteomes" id="UP000014629">
    <property type="component" value="Unassembled WGS sequence"/>
</dbReference>
<evidence type="ECO:0000313" key="2">
    <source>
        <dbReference type="Proteomes" id="UP000014629"/>
    </source>
</evidence>
<reference evidence="1 2" key="1">
    <citation type="submission" date="2013-02" db="EMBL/GenBank/DDBJ databases">
        <title>Draft Genome Sequence of Streptomyces aurantiacus, Which Produces Setomimycin.</title>
        <authorList>
            <person name="Gruening B.A."/>
            <person name="Praeg A."/>
            <person name="Erxleben A."/>
            <person name="Guenther S."/>
            <person name="Mueller M."/>
        </authorList>
    </citation>
    <scope>NUCLEOTIDE SEQUENCE [LARGE SCALE GENOMIC DNA]</scope>
    <source>
        <strain evidence="1 2">JA 4570</strain>
    </source>
</reference>
<name>S3ZPH1_9ACTN</name>
<dbReference type="EMBL" id="AOPZ01000430">
    <property type="protein sequence ID" value="EPH40265.1"/>
    <property type="molecule type" value="Genomic_DNA"/>
</dbReference>
<keyword evidence="2" id="KW-1185">Reference proteome</keyword>
<gene>
    <name evidence="1" type="ORF">STRAU_6686</name>
</gene>
<dbReference type="PATRIC" id="fig|1286094.4.peg.6605"/>
<dbReference type="AlphaFoldDB" id="S3ZPH1"/>
<organism evidence="1 2">
    <name type="scientific">Streptomyces aurantiacus JA 4570</name>
    <dbReference type="NCBI Taxonomy" id="1286094"/>
    <lineage>
        <taxon>Bacteria</taxon>
        <taxon>Bacillati</taxon>
        <taxon>Actinomycetota</taxon>
        <taxon>Actinomycetes</taxon>
        <taxon>Kitasatosporales</taxon>
        <taxon>Streptomycetaceae</taxon>
        <taxon>Streptomyces</taxon>
        <taxon>Streptomyces aurantiacus group</taxon>
    </lineage>
</organism>
<proteinExistence type="predicted"/>
<protein>
    <submittedName>
        <fullName evidence="1">Uncharacterized protein</fullName>
    </submittedName>
</protein>